<evidence type="ECO:0000313" key="3">
    <source>
        <dbReference type="Proteomes" id="UP001229421"/>
    </source>
</evidence>
<keyword evidence="3" id="KW-1185">Reference proteome</keyword>
<accession>A0AAD8L154</accession>
<organism evidence="2 3">
    <name type="scientific">Tagetes erecta</name>
    <name type="common">African marigold</name>
    <dbReference type="NCBI Taxonomy" id="13708"/>
    <lineage>
        <taxon>Eukaryota</taxon>
        <taxon>Viridiplantae</taxon>
        <taxon>Streptophyta</taxon>
        <taxon>Embryophyta</taxon>
        <taxon>Tracheophyta</taxon>
        <taxon>Spermatophyta</taxon>
        <taxon>Magnoliopsida</taxon>
        <taxon>eudicotyledons</taxon>
        <taxon>Gunneridae</taxon>
        <taxon>Pentapetalae</taxon>
        <taxon>asterids</taxon>
        <taxon>campanulids</taxon>
        <taxon>Asterales</taxon>
        <taxon>Asteraceae</taxon>
        <taxon>Asteroideae</taxon>
        <taxon>Heliantheae alliance</taxon>
        <taxon>Tageteae</taxon>
        <taxon>Tagetes</taxon>
    </lineage>
</organism>
<dbReference type="AlphaFoldDB" id="A0AAD8L154"/>
<dbReference type="Proteomes" id="UP001229421">
    <property type="component" value="Unassembled WGS sequence"/>
</dbReference>
<sequence length="119" mass="13510">MGWEWGWWERGPTMCGNTAAMAGRDSGDGVGVDPSPSRWLLRWSYKVDRKDKIPAKKKKRTQRKIDLAKNTSHIDLGVVPESLLIPNTSRTKSISRSTPLSAAHGPRRRAWVGRFRRRA</sequence>
<proteinExistence type="predicted"/>
<protein>
    <submittedName>
        <fullName evidence="2">Uncharacterized protein</fullName>
    </submittedName>
</protein>
<evidence type="ECO:0000313" key="2">
    <source>
        <dbReference type="EMBL" id="KAK1432658.1"/>
    </source>
</evidence>
<feature type="compositionally biased region" description="Basic residues" evidence="1">
    <location>
        <begin position="105"/>
        <end position="119"/>
    </location>
</feature>
<evidence type="ECO:0000256" key="1">
    <source>
        <dbReference type="SAM" id="MobiDB-lite"/>
    </source>
</evidence>
<feature type="compositionally biased region" description="Polar residues" evidence="1">
    <location>
        <begin position="89"/>
        <end position="100"/>
    </location>
</feature>
<comment type="caution">
    <text evidence="2">The sequence shown here is derived from an EMBL/GenBank/DDBJ whole genome shotgun (WGS) entry which is preliminary data.</text>
</comment>
<reference evidence="2" key="1">
    <citation type="journal article" date="2023" name="bioRxiv">
        <title>Improved chromosome-level genome assembly for marigold (Tagetes erecta).</title>
        <authorList>
            <person name="Jiang F."/>
            <person name="Yuan L."/>
            <person name="Wang S."/>
            <person name="Wang H."/>
            <person name="Xu D."/>
            <person name="Wang A."/>
            <person name="Fan W."/>
        </authorList>
    </citation>
    <scope>NUCLEOTIDE SEQUENCE</scope>
    <source>
        <strain evidence="2">WSJ</strain>
        <tissue evidence="2">Leaf</tissue>
    </source>
</reference>
<dbReference type="EMBL" id="JAUHHV010000002">
    <property type="protein sequence ID" value="KAK1432658.1"/>
    <property type="molecule type" value="Genomic_DNA"/>
</dbReference>
<name>A0AAD8L154_TARER</name>
<gene>
    <name evidence="2" type="ORF">QVD17_09556</name>
</gene>
<feature type="region of interest" description="Disordered" evidence="1">
    <location>
        <begin position="89"/>
        <end position="119"/>
    </location>
</feature>